<comment type="caution">
    <text evidence="13">The sequence shown here is derived from an EMBL/GenBank/DDBJ whole genome shotgun (WGS) entry which is preliminary data.</text>
</comment>
<feature type="region of interest" description="Disordered" evidence="11">
    <location>
        <begin position="490"/>
        <end position="522"/>
    </location>
</feature>
<sequence length="548" mass="62007">MSAQACLEIDVDVEKIIEIRLPEPLGPGLGFLFAFVVGGILGAVLARFCFRDYLKSKNQDEEKATLIAQGIPLHLRGREKTMAFPATMSATAVVSNEMSLATHDDEWSKRDPRPGTASPTAVALDTSDVQFIGLSAALIKQTGEGAEAEICHQDCSSFLYLEEQFRQERIEATISCFAVLVCVVQIYLNRLVAGNKINEEDANRIVRELKKKCADIVERNTSDEAAAIQALTNNPKLQQNSVAMQTETDKVHAESVQKMNTELSMLESDLPHMLATVDTLTDADIDALMNKLKHQLATREKKVSDETNRQIQALEERLARRKELAEQNVWQSSLPAQTAEEILKNYEQDLWKLQQANDDERSEQERLLHEKLAKKRKSRLKKLSNQQKKAREELYSRLGKSSNPADVKAYDEMLDQLHEEMEKTVAELDAEEAKQMTELAQSFLENFTSSTGEVDEQFANQLVEEGSVNEDDVSKIIKLHKAEMKEYRRNRAAEQKAMESKLEGRLALRKKQREESKAEDQRVFQALKHQQEEMVQTVIQGQADITEE</sequence>
<keyword evidence="5 12" id="KW-0812">Transmembrane</keyword>
<name>A0A7J7J655_BUGNE</name>
<keyword evidence="6 12" id="KW-1133">Transmembrane helix</keyword>
<keyword evidence="9" id="KW-0966">Cell projection</keyword>
<evidence type="ECO:0000256" key="8">
    <source>
        <dbReference type="ARBA" id="ARBA00023212"/>
    </source>
</evidence>
<gene>
    <name evidence="13" type="ORF">EB796_020668</name>
</gene>
<reference evidence="13" key="1">
    <citation type="submission" date="2020-06" db="EMBL/GenBank/DDBJ databases">
        <title>Draft genome of Bugula neritina, a colonial animal packing powerful symbionts and potential medicines.</title>
        <authorList>
            <person name="Rayko M."/>
        </authorList>
    </citation>
    <scope>NUCLEOTIDE SEQUENCE [LARGE SCALE GENOMIC DNA]</scope>
    <source>
        <strain evidence="13">Kwan_BN1</strain>
    </source>
</reference>
<evidence type="ECO:0000256" key="4">
    <source>
        <dbReference type="ARBA" id="ARBA00022490"/>
    </source>
</evidence>
<dbReference type="PANTHER" id="PTHR16795">
    <property type="entry name" value="LIMBIN/ELLIS-VAN CREVELD PROTEIN"/>
    <property type="match status" value="1"/>
</dbReference>
<dbReference type="EMBL" id="VXIV02003139">
    <property type="protein sequence ID" value="KAF6021021.1"/>
    <property type="molecule type" value="Genomic_DNA"/>
</dbReference>
<proteinExistence type="predicted"/>
<keyword evidence="4" id="KW-0963">Cytoplasm</keyword>
<evidence type="ECO:0000256" key="11">
    <source>
        <dbReference type="SAM" id="MobiDB-lite"/>
    </source>
</evidence>
<evidence type="ECO:0000256" key="5">
    <source>
        <dbReference type="ARBA" id="ARBA00022692"/>
    </source>
</evidence>
<keyword evidence="8" id="KW-0206">Cytoskeleton</keyword>
<dbReference type="PANTHER" id="PTHR16795:SF13">
    <property type="entry name" value="EVC COMPLEX MEMBER EVC"/>
    <property type="match status" value="1"/>
</dbReference>
<dbReference type="AlphaFoldDB" id="A0A7J7J655"/>
<feature type="coiled-coil region" evidence="10">
    <location>
        <begin position="297"/>
        <end position="438"/>
    </location>
</feature>
<evidence type="ECO:0000256" key="7">
    <source>
        <dbReference type="ARBA" id="ARBA00023136"/>
    </source>
</evidence>
<comment type="subcellular location">
    <subcellularLocation>
        <location evidence="2">Cell membrane</location>
        <topology evidence="2">Single-pass membrane protein</topology>
    </subcellularLocation>
    <subcellularLocation>
        <location evidence="1">Cytoplasm</location>
        <location evidence="1">Cytoskeleton</location>
        <location evidence="1">Cilium basal body</location>
    </subcellularLocation>
</comment>
<evidence type="ECO:0000256" key="3">
    <source>
        <dbReference type="ARBA" id="ARBA00022475"/>
    </source>
</evidence>
<evidence type="ECO:0000313" key="13">
    <source>
        <dbReference type="EMBL" id="KAF6021021.1"/>
    </source>
</evidence>
<dbReference type="GO" id="GO:0098797">
    <property type="term" value="C:plasma membrane protein complex"/>
    <property type="evidence" value="ECO:0007669"/>
    <property type="project" value="TreeGrafter"/>
</dbReference>
<protein>
    <submittedName>
        <fullName evidence="13">Uncharacterized protein</fullName>
    </submittedName>
</protein>
<accession>A0A7J7J655</accession>
<evidence type="ECO:0000256" key="6">
    <source>
        <dbReference type="ARBA" id="ARBA00022989"/>
    </source>
</evidence>
<feature type="transmembrane region" description="Helical" evidence="12">
    <location>
        <begin position="29"/>
        <end position="50"/>
    </location>
</feature>
<keyword evidence="14" id="KW-1185">Reference proteome</keyword>
<dbReference type="GO" id="GO:0007224">
    <property type="term" value="P:smoothened signaling pathway"/>
    <property type="evidence" value="ECO:0007669"/>
    <property type="project" value="InterPro"/>
</dbReference>
<dbReference type="GO" id="GO:0060170">
    <property type="term" value="C:ciliary membrane"/>
    <property type="evidence" value="ECO:0007669"/>
    <property type="project" value="TreeGrafter"/>
</dbReference>
<organism evidence="13 14">
    <name type="scientific">Bugula neritina</name>
    <name type="common">Brown bryozoan</name>
    <name type="synonym">Sertularia neritina</name>
    <dbReference type="NCBI Taxonomy" id="10212"/>
    <lineage>
        <taxon>Eukaryota</taxon>
        <taxon>Metazoa</taxon>
        <taxon>Spiralia</taxon>
        <taxon>Lophotrochozoa</taxon>
        <taxon>Bryozoa</taxon>
        <taxon>Gymnolaemata</taxon>
        <taxon>Cheilostomatida</taxon>
        <taxon>Flustrina</taxon>
        <taxon>Buguloidea</taxon>
        <taxon>Bugulidae</taxon>
        <taxon>Bugula</taxon>
    </lineage>
</organism>
<keyword evidence="7 12" id="KW-0472">Membrane</keyword>
<evidence type="ECO:0000256" key="10">
    <source>
        <dbReference type="SAM" id="Coils"/>
    </source>
</evidence>
<dbReference type="Proteomes" id="UP000593567">
    <property type="component" value="Unassembled WGS sequence"/>
</dbReference>
<evidence type="ECO:0000256" key="1">
    <source>
        <dbReference type="ARBA" id="ARBA00004120"/>
    </source>
</evidence>
<evidence type="ECO:0000256" key="12">
    <source>
        <dbReference type="SAM" id="Phobius"/>
    </source>
</evidence>
<keyword evidence="3" id="KW-1003">Cell membrane</keyword>
<evidence type="ECO:0000256" key="2">
    <source>
        <dbReference type="ARBA" id="ARBA00004162"/>
    </source>
</evidence>
<evidence type="ECO:0000313" key="14">
    <source>
        <dbReference type="Proteomes" id="UP000593567"/>
    </source>
</evidence>
<evidence type="ECO:0000256" key="9">
    <source>
        <dbReference type="ARBA" id="ARBA00023273"/>
    </source>
</evidence>
<dbReference type="InterPro" id="IPR026501">
    <property type="entry name" value="Limbin/EVC"/>
</dbReference>
<keyword evidence="10" id="KW-0175">Coiled coil</keyword>
<dbReference type="OrthoDB" id="5977401at2759"/>